<feature type="non-terminal residue" evidence="1">
    <location>
        <position position="125"/>
    </location>
</feature>
<gene>
    <name evidence="1" type="ORF">SCF082_LOCUS12803</name>
</gene>
<keyword evidence="2" id="KW-1185">Reference proteome</keyword>
<name>A0ABP0JM53_9DINO</name>
<comment type="caution">
    <text evidence="1">The sequence shown here is derived from an EMBL/GenBank/DDBJ whole genome shotgun (WGS) entry which is preliminary data.</text>
</comment>
<organism evidence="1 2">
    <name type="scientific">Durusdinium trenchii</name>
    <dbReference type="NCBI Taxonomy" id="1381693"/>
    <lineage>
        <taxon>Eukaryota</taxon>
        <taxon>Sar</taxon>
        <taxon>Alveolata</taxon>
        <taxon>Dinophyceae</taxon>
        <taxon>Suessiales</taxon>
        <taxon>Symbiodiniaceae</taxon>
        <taxon>Durusdinium</taxon>
    </lineage>
</organism>
<evidence type="ECO:0000313" key="2">
    <source>
        <dbReference type="Proteomes" id="UP001642464"/>
    </source>
</evidence>
<dbReference type="Proteomes" id="UP001642464">
    <property type="component" value="Unassembled WGS sequence"/>
</dbReference>
<reference evidence="1 2" key="1">
    <citation type="submission" date="2024-02" db="EMBL/GenBank/DDBJ databases">
        <authorList>
            <person name="Chen Y."/>
            <person name="Shah S."/>
            <person name="Dougan E. K."/>
            <person name="Thang M."/>
            <person name="Chan C."/>
        </authorList>
    </citation>
    <scope>NUCLEOTIDE SEQUENCE [LARGE SCALE GENOMIC DNA]</scope>
</reference>
<dbReference type="EMBL" id="CAXAMM010007829">
    <property type="protein sequence ID" value="CAK9015525.1"/>
    <property type="molecule type" value="Genomic_DNA"/>
</dbReference>
<evidence type="ECO:0000313" key="1">
    <source>
        <dbReference type="EMBL" id="CAK9015525.1"/>
    </source>
</evidence>
<protein>
    <submittedName>
        <fullName evidence="1">Uncharacterized protein</fullName>
    </submittedName>
</protein>
<sequence length="125" mass="13999">MAPPSARAQEPRILYGDLNSISFVSAPIRGALGDLGLDFTLVFSDEEFLNEVRFRRWDLVILRSKRRFVEPFEREIIAELEAHVAGGGALHFQMADLENAPAELLDVLGIADAIDLRFPLSDIEF</sequence>
<proteinExistence type="predicted"/>
<accession>A0ABP0JM53</accession>